<dbReference type="WBParaSite" id="PSAMB.scaffold1151size35240.g11530.t1">
    <property type="protein sequence ID" value="PSAMB.scaffold1151size35240.g11530.t1"/>
    <property type="gene ID" value="PSAMB.scaffold1151size35240.g11530"/>
</dbReference>
<proteinExistence type="predicted"/>
<sequence length="133" mass="14673">MGRYWRSGRRVEPGEIQLAISARLLGRRHALLCAAGALCIWTADWCPRGFGQPSAYPPALLLRLPRPLLMSGRNSRQSDSRRARRSLRAADDRRLLAGRRRRTAGRKVAPMRADDASAALTLVSTSVVAPSLD</sequence>
<accession>A0A914UP77</accession>
<keyword evidence="2" id="KW-1185">Reference proteome</keyword>
<name>A0A914UP77_9BILA</name>
<dbReference type="Proteomes" id="UP000887566">
    <property type="component" value="Unplaced"/>
</dbReference>
<reference evidence="3" key="1">
    <citation type="submission" date="2022-11" db="UniProtKB">
        <authorList>
            <consortium name="WormBaseParasite"/>
        </authorList>
    </citation>
    <scope>IDENTIFICATION</scope>
</reference>
<feature type="region of interest" description="Disordered" evidence="1">
    <location>
        <begin position="70"/>
        <end position="91"/>
    </location>
</feature>
<protein>
    <submittedName>
        <fullName evidence="3">Uncharacterized protein</fullName>
    </submittedName>
</protein>
<dbReference type="AlphaFoldDB" id="A0A914UP77"/>
<organism evidence="2 3">
    <name type="scientific">Plectus sambesii</name>
    <dbReference type="NCBI Taxonomy" id="2011161"/>
    <lineage>
        <taxon>Eukaryota</taxon>
        <taxon>Metazoa</taxon>
        <taxon>Ecdysozoa</taxon>
        <taxon>Nematoda</taxon>
        <taxon>Chromadorea</taxon>
        <taxon>Plectida</taxon>
        <taxon>Plectina</taxon>
        <taxon>Plectoidea</taxon>
        <taxon>Plectidae</taxon>
        <taxon>Plectus</taxon>
    </lineage>
</organism>
<evidence type="ECO:0000313" key="2">
    <source>
        <dbReference type="Proteomes" id="UP000887566"/>
    </source>
</evidence>
<evidence type="ECO:0000313" key="3">
    <source>
        <dbReference type="WBParaSite" id="PSAMB.scaffold1151size35240.g11530.t1"/>
    </source>
</evidence>
<evidence type="ECO:0000256" key="1">
    <source>
        <dbReference type="SAM" id="MobiDB-lite"/>
    </source>
</evidence>